<evidence type="ECO:0000256" key="6">
    <source>
        <dbReference type="ARBA" id="ARBA00022968"/>
    </source>
</evidence>
<comment type="subcellular location">
    <subcellularLocation>
        <location evidence="1">Golgi apparatus</location>
        <location evidence="1">Golgi stack membrane</location>
        <topology evidence="1">Single-pass type II membrane protein</topology>
    </subcellularLocation>
</comment>
<keyword evidence="4" id="KW-0808">Transferase</keyword>
<evidence type="ECO:0000256" key="14">
    <source>
        <dbReference type="SAM" id="Phobius"/>
    </source>
</evidence>
<dbReference type="PANTHER" id="PTHR46059:SF1">
    <property type="entry name" value="BETA-GALACTOSIDE ALPHA-2,6-SIALYLTRANSFERASE"/>
    <property type="match status" value="1"/>
</dbReference>
<evidence type="ECO:0000256" key="9">
    <source>
        <dbReference type="ARBA" id="ARBA00023136"/>
    </source>
</evidence>
<sequence length="435" mass="51359">MRALAVTIWVFINLIFFGMCGYMYLLWSQYWMYIEKDLYSNSNNYEQQIYYYNRGFLINDSAQSEVKTRTKHSVKDLQNVTIIKNSRPRFPNLQSEDFVLDTVKYRCSEDESTNECDNKVKQYKEKILNELKRVFLDESNVLKHATDQNPYNVHYQGIKENHLNKYRNQLVCEFKRIQFTVIRRSDEPFKSNYLRDLIPKKKFLDNRQYNSCAVVSSAGSLTNSNLGQFIDSHDLVLRFNHAPTVGFEKDVGSKTTVRILNSQVVSKSEFKFLEDNLYRNITLLAWDPSNYTSTLEDWYSRPEFNVFTNYAAYRRQFPKSKFFLLNPRILWQLWDFLQSNSPSRLRRNPPSSGFLGLAALLPRCEYVNVFEYMPSTRVTKRCHYYDTKDNPACTFGVWHPLAAEKLLTYSLNIANDTTTFDRGFMTLLGFKRTNC</sequence>
<keyword evidence="10" id="KW-1015">Disulfide bond</keyword>
<keyword evidence="5 14" id="KW-0812">Transmembrane</keyword>
<keyword evidence="3" id="KW-0328">Glycosyltransferase</keyword>
<evidence type="ECO:0000313" key="15">
    <source>
        <dbReference type="Proteomes" id="UP000695000"/>
    </source>
</evidence>
<evidence type="ECO:0000256" key="11">
    <source>
        <dbReference type="ARBA" id="ARBA00023180"/>
    </source>
</evidence>
<organism evidence="15 16">
    <name type="scientific">Nicrophorus vespilloides</name>
    <name type="common">Boreal carrion beetle</name>
    <dbReference type="NCBI Taxonomy" id="110193"/>
    <lineage>
        <taxon>Eukaryota</taxon>
        <taxon>Metazoa</taxon>
        <taxon>Ecdysozoa</taxon>
        <taxon>Arthropoda</taxon>
        <taxon>Hexapoda</taxon>
        <taxon>Insecta</taxon>
        <taxon>Pterygota</taxon>
        <taxon>Neoptera</taxon>
        <taxon>Endopterygota</taxon>
        <taxon>Coleoptera</taxon>
        <taxon>Polyphaga</taxon>
        <taxon>Staphyliniformia</taxon>
        <taxon>Silphidae</taxon>
        <taxon>Nicrophorinae</taxon>
        <taxon>Nicrophorus</taxon>
    </lineage>
</organism>
<evidence type="ECO:0000256" key="3">
    <source>
        <dbReference type="ARBA" id="ARBA00022676"/>
    </source>
</evidence>
<dbReference type="Gene3D" id="3.90.1480.20">
    <property type="entry name" value="Glycosyl transferase family 29"/>
    <property type="match status" value="1"/>
</dbReference>
<evidence type="ECO:0000256" key="12">
    <source>
        <dbReference type="ARBA" id="ARBA00034249"/>
    </source>
</evidence>
<evidence type="ECO:0000256" key="10">
    <source>
        <dbReference type="ARBA" id="ARBA00023157"/>
    </source>
</evidence>
<evidence type="ECO:0000256" key="7">
    <source>
        <dbReference type="ARBA" id="ARBA00022989"/>
    </source>
</evidence>
<evidence type="ECO:0000256" key="13">
    <source>
        <dbReference type="ARBA" id="ARBA00034329"/>
    </source>
</evidence>
<reference evidence="16 17" key="1">
    <citation type="submission" date="2025-05" db="UniProtKB">
        <authorList>
            <consortium name="RefSeq"/>
        </authorList>
    </citation>
    <scope>IDENTIFICATION</scope>
    <source>
        <tissue evidence="16 17">Whole Larva</tissue>
    </source>
</reference>
<evidence type="ECO:0000256" key="1">
    <source>
        <dbReference type="ARBA" id="ARBA00004447"/>
    </source>
</evidence>
<keyword evidence="15" id="KW-1185">Reference proteome</keyword>
<keyword evidence="11" id="KW-0325">Glycoprotein</keyword>
<keyword evidence="9 14" id="KW-0472">Membrane</keyword>
<keyword evidence="8" id="KW-0333">Golgi apparatus</keyword>
<evidence type="ECO:0000256" key="4">
    <source>
        <dbReference type="ARBA" id="ARBA00022679"/>
    </source>
</evidence>
<keyword evidence="7 14" id="KW-1133">Transmembrane helix</keyword>
<keyword evidence="6" id="KW-0735">Signal-anchor</keyword>
<evidence type="ECO:0000313" key="17">
    <source>
        <dbReference type="RefSeq" id="XP_017777226.1"/>
    </source>
</evidence>
<dbReference type="Proteomes" id="UP000695000">
    <property type="component" value="Unplaced"/>
</dbReference>
<protein>
    <recommendedName>
        <fullName evidence="13">beta-galactoside alpha-(2,6)-sialyltransferase</fullName>
        <ecNumber evidence="13">2.4.3.1</ecNumber>
    </recommendedName>
</protein>
<evidence type="ECO:0000256" key="8">
    <source>
        <dbReference type="ARBA" id="ARBA00023034"/>
    </source>
</evidence>
<dbReference type="Pfam" id="PF00777">
    <property type="entry name" value="Glyco_transf_29"/>
    <property type="match status" value="1"/>
</dbReference>
<dbReference type="InterPro" id="IPR001675">
    <property type="entry name" value="Glyco_trans_29"/>
</dbReference>
<evidence type="ECO:0000256" key="5">
    <source>
        <dbReference type="ARBA" id="ARBA00022692"/>
    </source>
</evidence>
<feature type="transmembrane region" description="Helical" evidence="14">
    <location>
        <begin position="6"/>
        <end position="27"/>
    </location>
</feature>
<evidence type="ECO:0000313" key="16">
    <source>
        <dbReference type="RefSeq" id="XP_017777225.1"/>
    </source>
</evidence>
<comment type="catalytic activity">
    <reaction evidence="12">
        <text>a beta-D-galactoside + CMP-N-acetyl-beta-neuraminate = an N-acetyl-alpha-neuraminyl-(2-&gt;6)-beta-D-galactosyl derivative + CMP + H(+)</text>
        <dbReference type="Rhea" id="RHEA:52104"/>
        <dbReference type="ChEBI" id="CHEBI:15378"/>
        <dbReference type="ChEBI" id="CHEBI:28034"/>
        <dbReference type="ChEBI" id="CHEBI:57812"/>
        <dbReference type="ChEBI" id="CHEBI:60377"/>
        <dbReference type="ChEBI" id="CHEBI:136398"/>
        <dbReference type="EC" id="2.4.3.1"/>
    </reaction>
</comment>
<proteinExistence type="inferred from homology"/>
<gene>
    <name evidence="16 17" type="primary">LOC108563142</name>
</gene>
<comment type="similarity">
    <text evidence="2">Belongs to the glycosyltransferase 29 family.</text>
</comment>
<dbReference type="RefSeq" id="XP_017777226.1">
    <property type="nucleotide sequence ID" value="XM_017921737.1"/>
</dbReference>
<dbReference type="PANTHER" id="PTHR46059">
    <property type="entry name" value="BETA-GALACTOSIDE ALPHA-2,6-SIALYLTRANSFERASE"/>
    <property type="match status" value="1"/>
</dbReference>
<dbReference type="InterPro" id="IPR038578">
    <property type="entry name" value="GT29-like_sf"/>
</dbReference>
<name>A0ABM1MRM5_NICVS</name>
<dbReference type="CDD" id="cd23968">
    <property type="entry name" value="GT29_ST6GAL1_2"/>
    <property type="match status" value="1"/>
</dbReference>
<dbReference type="GeneID" id="108563142"/>
<dbReference type="RefSeq" id="XP_017777225.1">
    <property type="nucleotide sequence ID" value="XM_017921736.1"/>
</dbReference>
<accession>A0ABM1MRM5</accession>
<dbReference type="EC" id="2.4.3.1" evidence="13"/>
<evidence type="ECO:0000256" key="2">
    <source>
        <dbReference type="ARBA" id="ARBA00006003"/>
    </source>
</evidence>